<organism evidence="9">
    <name type="scientific">Fructobacillus tropaeoli</name>
    <dbReference type="NCBI Taxonomy" id="709323"/>
    <lineage>
        <taxon>Bacteria</taxon>
        <taxon>Bacillati</taxon>
        <taxon>Bacillota</taxon>
        <taxon>Bacilli</taxon>
        <taxon>Lactobacillales</taxon>
        <taxon>Lactobacillaceae</taxon>
        <taxon>Fructobacillus</taxon>
    </lineage>
</organism>
<dbReference type="InterPro" id="IPR029044">
    <property type="entry name" value="Nucleotide-diphossugar_trans"/>
</dbReference>
<dbReference type="PANTHER" id="PTHR48090:SF1">
    <property type="entry name" value="PROPHAGE BACTOPRENOL GLUCOSYL TRANSFERASE HOMOLOG"/>
    <property type="match status" value="1"/>
</dbReference>
<name>A0A3F3GZE6_9LACO</name>
<evidence type="ECO:0000256" key="2">
    <source>
        <dbReference type="ARBA" id="ARBA00022676"/>
    </source>
</evidence>
<dbReference type="Gene3D" id="3.90.550.10">
    <property type="entry name" value="Spore Coat Polysaccharide Biosynthesis Protein SpsA, Chain A"/>
    <property type="match status" value="1"/>
</dbReference>
<feature type="transmembrane region" description="Helical" evidence="7">
    <location>
        <begin position="275"/>
        <end position="299"/>
    </location>
</feature>
<keyword evidence="5 7" id="KW-1133">Transmembrane helix</keyword>
<evidence type="ECO:0000256" key="1">
    <source>
        <dbReference type="ARBA" id="ARBA00004141"/>
    </source>
</evidence>
<dbReference type="RefSeq" id="WP_083994408.1">
    <property type="nucleotide sequence ID" value="NZ_DF968081.1"/>
</dbReference>
<evidence type="ECO:0000259" key="8">
    <source>
        <dbReference type="Pfam" id="PF00535"/>
    </source>
</evidence>
<proteinExistence type="predicted"/>
<dbReference type="EMBL" id="DF968081">
    <property type="protein sequence ID" value="GAP04361.1"/>
    <property type="molecule type" value="Genomic_DNA"/>
</dbReference>
<evidence type="ECO:0000256" key="6">
    <source>
        <dbReference type="ARBA" id="ARBA00023136"/>
    </source>
</evidence>
<keyword evidence="6 7" id="KW-0472">Membrane</keyword>
<gene>
    <name evidence="9" type="ORF">FTRO_0041010</name>
</gene>
<protein>
    <submittedName>
        <fullName evidence="9">Glycosyltransferase-like protein</fullName>
    </submittedName>
</protein>
<dbReference type="GO" id="GO:0005886">
    <property type="term" value="C:plasma membrane"/>
    <property type="evidence" value="ECO:0007669"/>
    <property type="project" value="TreeGrafter"/>
</dbReference>
<dbReference type="Proteomes" id="UP000064514">
    <property type="component" value="Unassembled WGS sequence"/>
</dbReference>
<dbReference type="InterPro" id="IPR001173">
    <property type="entry name" value="Glyco_trans_2-like"/>
</dbReference>
<dbReference type="AlphaFoldDB" id="A0A3F3GZE6"/>
<dbReference type="STRING" id="709323.GCA_001047135_00910"/>
<feature type="domain" description="Glycosyltransferase 2-like" evidence="8">
    <location>
        <begin position="13"/>
        <end position="181"/>
    </location>
</feature>
<dbReference type="Pfam" id="PF00535">
    <property type="entry name" value="Glycos_transf_2"/>
    <property type="match status" value="1"/>
</dbReference>
<evidence type="ECO:0000313" key="9">
    <source>
        <dbReference type="EMBL" id="GAP04361.1"/>
    </source>
</evidence>
<keyword evidence="3 9" id="KW-0808">Transferase</keyword>
<evidence type="ECO:0000256" key="7">
    <source>
        <dbReference type="SAM" id="Phobius"/>
    </source>
</evidence>
<keyword evidence="2" id="KW-0328">Glycosyltransferase</keyword>
<keyword evidence="4 7" id="KW-0812">Transmembrane</keyword>
<dbReference type="SUPFAM" id="SSF53448">
    <property type="entry name" value="Nucleotide-diphospho-sugar transferases"/>
    <property type="match status" value="1"/>
</dbReference>
<reference evidence="9" key="1">
    <citation type="journal article" date="2015" name="BMC Genomics">
        <title>Comparative genomics of Fructobacillus spp. and Leuconostoc spp. reveals niche-specific evolution of Fructobacillus spp.</title>
        <authorList>
            <person name="Endo A."/>
            <person name="Tanizawa Y."/>
            <person name="Tanaka N."/>
            <person name="Maeno S."/>
            <person name="Kumar H."/>
            <person name="Shiwa Y."/>
            <person name="Okada S."/>
            <person name="Yoshikawa H."/>
            <person name="Dicks L."/>
            <person name="Nakagawa J."/>
            <person name="Arita M."/>
        </authorList>
    </citation>
    <scope>NUCLEOTIDE SEQUENCE [LARGE SCALE GENOMIC DNA]</scope>
    <source>
        <strain evidence="9">F214-1</strain>
    </source>
</reference>
<comment type="subcellular location">
    <subcellularLocation>
        <location evidence="1">Membrane</location>
        <topology evidence="1">Multi-pass membrane protein</topology>
    </subcellularLocation>
</comment>
<dbReference type="GO" id="GO:0016757">
    <property type="term" value="F:glycosyltransferase activity"/>
    <property type="evidence" value="ECO:0007669"/>
    <property type="project" value="UniProtKB-KW"/>
</dbReference>
<evidence type="ECO:0000256" key="5">
    <source>
        <dbReference type="ARBA" id="ARBA00022989"/>
    </source>
</evidence>
<feature type="transmembrane region" description="Helical" evidence="7">
    <location>
        <begin position="242"/>
        <end position="263"/>
    </location>
</feature>
<dbReference type="PANTHER" id="PTHR48090">
    <property type="entry name" value="UNDECAPRENYL-PHOSPHATE 4-DEOXY-4-FORMAMIDO-L-ARABINOSE TRANSFERASE-RELATED"/>
    <property type="match status" value="1"/>
</dbReference>
<evidence type="ECO:0000256" key="4">
    <source>
        <dbReference type="ARBA" id="ARBA00022692"/>
    </source>
</evidence>
<dbReference type="InterPro" id="IPR050256">
    <property type="entry name" value="Glycosyltransferase_2"/>
</dbReference>
<evidence type="ECO:0000256" key="3">
    <source>
        <dbReference type="ARBA" id="ARBA00022679"/>
    </source>
</evidence>
<accession>A0A3F3GZE6</accession>
<sequence>MLTRSKIPRLGLILPAYNEEEVLPTTLNVLQGIKASLVEQMLVSEDSFIMIVDDGSADKTWSIIQQQERQNSDIIGVKLSKNFGHQPALLAGMTESSKLADIMITLDADMQDNPDVIKQMVEKYLEGNEVVYAVRSSRQTDTWFKRNSALAFYKLAGWLGVKMVPNHADFRLMSKVAVKALLKMPERNVFLRAMVPLVGFQSAKVYYERGERQAGESKYPLKKMLSFAIDGITSFSTQPIRLLLHLGILVLGIAGVEIAYTVFEKIVGNPTAGWSSLMISIWLLGGLNLIALGVVGTYIGKIFTEVKHRPLFQIEREDGYPVAEDQLTKVSPMPQSEETETPSYETDYQVVHQVISR</sequence>
<dbReference type="CDD" id="cd04187">
    <property type="entry name" value="DPM1_like_bac"/>
    <property type="match status" value="1"/>
</dbReference>